<keyword evidence="5 6" id="KW-0472">Membrane</keyword>
<feature type="transmembrane region" description="Helical" evidence="6">
    <location>
        <begin position="362"/>
        <end position="381"/>
    </location>
</feature>
<feature type="transmembrane region" description="Helical" evidence="6">
    <location>
        <begin position="81"/>
        <end position="104"/>
    </location>
</feature>
<evidence type="ECO:0000313" key="8">
    <source>
        <dbReference type="Proteomes" id="UP000319449"/>
    </source>
</evidence>
<keyword evidence="4 6" id="KW-1133">Transmembrane helix</keyword>
<dbReference type="Pfam" id="PF01943">
    <property type="entry name" value="Polysacc_synt"/>
    <property type="match status" value="1"/>
</dbReference>
<evidence type="ECO:0000256" key="2">
    <source>
        <dbReference type="ARBA" id="ARBA00022475"/>
    </source>
</evidence>
<feature type="transmembrane region" description="Helical" evidence="6">
    <location>
        <begin position="9"/>
        <end position="31"/>
    </location>
</feature>
<feature type="transmembrane region" description="Helical" evidence="6">
    <location>
        <begin position="417"/>
        <end position="437"/>
    </location>
</feature>
<comment type="subcellular location">
    <subcellularLocation>
        <location evidence="1">Cell membrane</location>
        <topology evidence="1">Multi-pass membrane protein</topology>
    </subcellularLocation>
</comment>
<evidence type="ECO:0000256" key="3">
    <source>
        <dbReference type="ARBA" id="ARBA00022692"/>
    </source>
</evidence>
<dbReference type="GO" id="GO:0005886">
    <property type="term" value="C:plasma membrane"/>
    <property type="evidence" value="ECO:0007669"/>
    <property type="project" value="UniProtKB-SubCell"/>
</dbReference>
<evidence type="ECO:0000256" key="1">
    <source>
        <dbReference type="ARBA" id="ARBA00004651"/>
    </source>
</evidence>
<keyword evidence="8" id="KW-1185">Reference proteome</keyword>
<dbReference type="EMBL" id="VLLN01000022">
    <property type="protein sequence ID" value="TWJ17314.1"/>
    <property type="molecule type" value="Genomic_DNA"/>
</dbReference>
<feature type="transmembrane region" description="Helical" evidence="6">
    <location>
        <begin position="209"/>
        <end position="227"/>
    </location>
</feature>
<gene>
    <name evidence="7" type="ORF">JN12_03090</name>
</gene>
<feature type="transmembrane region" description="Helical" evidence="6">
    <location>
        <begin position="116"/>
        <end position="136"/>
    </location>
</feature>
<reference evidence="7 8" key="1">
    <citation type="submission" date="2019-07" db="EMBL/GenBank/DDBJ databases">
        <title>Genomic Encyclopedia of Archaeal and Bacterial Type Strains, Phase II (KMG-II): from individual species to whole genera.</title>
        <authorList>
            <person name="Goeker M."/>
        </authorList>
    </citation>
    <scope>NUCLEOTIDE SEQUENCE [LARGE SCALE GENOMIC DNA]</scope>
    <source>
        <strain evidence="7 8">ATCC BAA-1139</strain>
    </source>
</reference>
<feature type="transmembrane region" description="Helical" evidence="6">
    <location>
        <begin position="176"/>
        <end position="197"/>
    </location>
</feature>
<feature type="transmembrane region" description="Helical" evidence="6">
    <location>
        <begin position="299"/>
        <end position="324"/>
    </location>
</feature>
<dbReference type="PANTHER" id="PTHR30250:SF11">
    <property type="entry name" value="O-ANTIGEN TRANSPORTER-RELATED"/>
    <property type="match status" value="1"/>
</dbReference>
<accession>A0A562VHQ4</accession>
<name>A0A562VHQ4_9BACT</name>
<protein>
    <submittedName>
        <fullName evidence="7">O-antigen/teichoic acid export membrane protein</fullName>
    </submittedName>
</protein>
<dbReference type="PANTHER" id="PTHR30250">
    <property type="entry name" value="PST FAMILY PREDICTED COLANIC ACID TRANSPORTER"/>
    <property type="match status" value="1"/>
</dbReference>
<organism evidence="7 8">
    <name type="scientific">Geobacter argillaceus</name>
    <dbReference type="NCBI Taxonomy" id="345631"/>
    <lineage>
        <taxon>Bacteria</taxon>
        <taxon>Pseudomonadati</taxon>
        <taxon>Thermodesulfobacteriota</taxon>
        <taxon>Desulfuromonadia</taxon>
        <taxon>Geobacterales</taxon>
        <taxon>Geobacteraceae</taxon>
        <taxon>Geobacter</taxon>
    </lineage>
</organism>
<dbReference type="InterPro" id="IPR002797">
    <property type="entry name" value="Polysacc_synth"/>
</dbReference>
<dbReference type="InterPro" id="IPR050833">
    <property type="entry name" value="Poly_Biosynth_Transport"/>
</dbReference>
<proteinExistence type="predicted"/>
<feature type="transmembrane region" description="Helical" evidence="6">
    <location>
        <begin position="330"/>
        <end position="350"/>
    </location>
</feature>
<evidence type="ECO:0000313" key="7">
    <source>
        <dbReference type="EMBL" id="TWJ17314.1"/>
    </source>
</evidence>
<comment type="caution">
    <text evidence="7">The sequence shown here is derived from an EMBL/GenBank/DDBJ whole genome shotgun (WGS) entry which is preliminary data.</text>
</comment>
<keyword evidence="2" id="KW-1003">Cell membrane</keyword>
<dbReference type="RefSeq" id="WP_145024369.1">
    <property type="nucleotide sequence ID" value="NZ_VLLN01000022.1"/>
</dbReference>
<sequence length="487" mass="54346">MTAFNKKKFFLNFSSYAFGNGLILAAGLFSFPLFTRTLSVSEYGAFSLLNAALSLLVCLSKGGLQNTINRFWKSGENNSDLVATSYSGAVICFLLITVITLPAFYLGWFGAEYSKFTLPVLIACYLIVLFEVIRSISNNVSIIQKKAFQYSCVNVAHKYLRIILPFIGILIFSNKIFGIAVGFLMGSFITMSILLYRQEFGFRLRYDKKLLTSIFIFGFPLMLNELIDQLLSFCDRFFLAHYLNASAVGMYSAAYNLSNNVQVLLITSMGMTTAPILLERFNTNGFEDMKRLLRRCITWYCLLGGAVIALFASIGPDLLVLLASSKYREAGSVMLPVLLGVFFYGMYSLSTSTLFFRNQTKLILFICFIASIINIFSNWILVPRHGIFGAALAALVSYLFLGVVGIWLVYNGEWREFFTSVTRLIPAVIMACVLNMISIPGTLSSILIKTALGVIIWSVASYLQISEISQMLSSATTVIRNKWLNAE</sequence>
<keyword evidence="3 6" id="KW-0812">Transmembrane</keyword>
<evidence type="ECO:0000256" key="5">
    <source>
        <dbReference type="ARBA" id="ARBA00023136"/>
    </source>
</evidence>
<dbReference type="AlphaFoldDB" id="A0A562VHQ4"/>
<evidence type="ECO:0000256" key="4">
    <source>
        <dbReference type="ARBA" id="ARBA00022989"/>
    </source>
</evidence>
<evidence type="ECO:0000256" key="6">
    <source>
        <dbReference type="SAM" id="Phobius"/>
    </source>
</evidence>
<dbReference type="OrthoDB" id="5906224at2"/>
<feature type="transmembrane region" description="Helical" evidence="6">
    <location>
        <begin position="43"/>
        <end position="60"/>
    </location>
</feature>
<feature type="transmembrane region" description="Helical" evidence="6">
    <location>
        <begin position="387"/>
        <end position="410"/>
    </location>
</feature>
<feature type="transmembrane region" description="Helical" evidence="6">
    <location>
        <begin position="148"/>
        <end position="170"/>
    </location>
</feature>
<dbReference type="Proteomes" id="UP000319449">
    <property type="component" value="Unassembled WGS sequence"/>
</dbReference>